<dbReference type="EMBL" id="BLIY01000017">
    <property type="protein sequence ID" value="GFE54673.1"/>
    <property type="molecule type" value="Genomic_DNA"/>
</dbReference>
<evidence type="ECO:0000313" key="3">
    <source>
        <dbReference type="Proteomes" id="UP001057455"/>
    </source>
</evidence>
<feature type="compositionally biased region" description="Low complexity" evidence="1">
    <location>
        <begin position="27"/>
        <end position="38"/>
    </location>
</feature>
<reference evidence="2" key="1">
    <citation type="submission" date="2019-12" db="EMBL/GenBank/DDBJ databases">
        <title>Genome sequence of Babesia ovis.</title>
        <authorList>
            <person name="Yamagishi J."/>
            <person name="Sevinc F."/>
            <person name="Xuan X."/>
        </authorList>
    </citation>
    <scope>NUCLEOTIDE SEQUENCE</scope>
    <source>
        <strain evidence="2">Selcuk</strain>
    </source>
</reference>
<gene>
    <name evidence="2" type="ORF">BaOVIS_020770</name>
</gene>
<feature type="region of interest" description="Disordered" evidence="1">
    <location>
        <begin position="26"/>
        <end position="58"/>
    </location>
</feature>
<organism evidence="2 3">
    <name type="scientific">Babesia ovis</name>
    <dbReference type="NCBI Taxonomy" id="5869"/>
    <lineage>
        <taxon>Eukaryota</taxon>
        <taxon>Sar</taxon>
        <taxon>Alveolata</taxon>
        <taxon>Apicomplexa</taxon>
        <taxon>Aconoidasida</taxon>
        <taxon>Piroplasmida</taxon>
        <taxon>Babesiidae</taxon>
        <taxon>Babesia</taxon>
    </lineage>
</organism>
<dbReference type="OrthoDB" id="366219at2759"/>
<accession>A0A9W5WV79</accession>
<evidence type="ECO:0000313" key="2">
    <source>
        <dbReference type="EMBL" id="GFE54673.1"/>
    </source>
</evidence>
<name>A0A9W5WV79_BABOV</name>
<proteinExistence type="predicted"/>
<keyword evidence="3" id="KW-1185">Reference proteome</keyword>
<evidence type="ECO:0000256" key="1">
    <source>
        <dbReference type="SAM" id="MobiDB-lite"/>
    </source>
</evidence>
<dbReference type="Proteomes" id="UP001057455">
    <property type="component" value="Unassembled WGS sequence"/>
</dbReference>
<dbReference type="AlphaFoldDB" id="A0A9W5WV79"/>
<sequence>MYPPKGKGNTASTGSRFAKTFLKFTNSSSVSSGSTASSWKHGSSKGETKGGATGSVTAVPAGDHEECAAVEPSSVCEVSDELPTAAMERGYEMNINKFKSLVINGSPRNNVTLSGGDSHSVQESGQKSSGNFIDTLRTLVEITSLANNEEVRSLSNCTSGTDDDEDFSLVAPIRDATYNILDTSSKFIKNVSGDSVIMNSVNSMGFNNASQSEVVERSGTDVPVVTTSITDPDFDVRGTWNFIDVSKWL</sequence>
<comment type="caution">
    <text evidence="2">The sequence shown here is derived from an EMBL/GenBank/DDBJ whole genome shotgun (WGS) entry which is preliminary data.</text>
</comment>
<protein>
    <submittedName>
        <fullName evidence="2">Fanconi anemia group D2 homolog, putative</fullName>
    </submittedName>
</protein>